<evidence type="ECO:0000313" key="3">
    <source>
        <dbReference type="Proteomes" id="UP000466535"/>
    </source>
</evidence>
<comment type="caution">
    <text evidence="2">The sequence shown here is derived from an EMBL/GenBank/DDBJ whole genome shotgun (WGS) entry which is preliminary data.</text>
</comment>
<name>A0A6B0TAZ4_9EURY</name>
<evidence type="ECO:0000256" key="1">
    <source>
        <dbReference type="SAM" id="Phobius"/>
    </source>
</evidence>
<accession>A0A6B0TAZ4</accession>
<protein>
    <submittedName>
        <fullName evidence="2">Uncharacterized protein</fullName>
    </submittedName>
</protein>
<sequence length="145" mass="15732">MVRRYLAAVDRRYLVAGVVGAVGVAITAALVALKLGLLRRLPLIGPDPDHLIELRNERDQPQNVAVEYEVDGDGMEHGPWRIKPGEIWGVSRVTTPGTMSLTVTVDGETELDEETEIPIPDEGSSATVVTLHEAGFATSSLRFED</sequence>
<evidence type="ECO:0000313" key="2">
    <source>
        <dbReference type="EMBL" id="MXR50349.1"/>
    </source>
</evidence>
<proteinExistence type="predicted"/>
<keyword evidence="1" id="KW-0812">Transmembrane</keyword>
<dbReference type="Proteomes" id="UP000466535">
    <property type="component" value="Unassembled WGS sequence"/>
</dbReference>
<feature type="transmembrane region" description="Helical" evidence="1">
    <location>
        <begin position="12"/>
        <end position="33"/>
    </location>
</feature>
<keyword evidence="1" id="KW-1133">Transmembrane helix</keyword>
<reference evidence="2 3" key="1">
    <citation type="submission" date="2019-12" db="EMBL/GenBank/DDBJ databases">
        <title>Isolation and characterization of three novel carbon monoxide-oxidizing members of Halobacteria from salione crusts and soils.</title>
        <authorList>
            <person name="Myers M.R."/>
            <person name="King G.M."/>
        </authorList>
    </citation>
    <scope>NUCLEOTIDE SEQUENCE [LARGE SCALE GENOMIC DNA]</scope>
    <source>
        <strain evidence="2 3">WSH3</strain>
    </source>
</reference>
<dbReference type="EMBL" id="WUUT01000001">
    <property type="protein sequence ID" value="MXR50349.1"/>
    <property type="molecule type" value="Genomic_DNA"/>
</dbReference>
<organism evidence="2 3">
    <name type="scientific">Halovenus carboxidivorans</name>
    <dbReference type="NCBI Taxonomy" id="2692199"/>
    <lineage>
        <taxon>Archaea</taxon>
        <taxon>Methanobacteriati</taxon>
        <taxon>Methanobacteriota</taxon>
        <taxon>Stenosarchaea group</taxon>
        <taxon>Halobacteria</taxon>
        <taxon>Halobacteriales</taxon>
        <taxon>Haloarculaceae</taxon>
        <taxon>Halovenus</taxon>
    </lineage>
</organism>
<dbReference type="RefSeq" id="WP_159762487.1">
    <property type="nucleotide sequence ID" value="NZ_WUUT01000001.1"/>
</dbReference>
<dbReference type="AlphaFoldDB" id="A0A6B0TAZ4"/>
<gene>
    <name evidence="2" type="ORF">GRX03_01825</name>
</gene>
<keyword evidence="1" id="KW-0472">Membrane</keyword>
<keyword evidence="3" id="KW-1185">Reference proteome</keyword>